<dbReference type="HOGENOM" id="CLU_942972_0_0_11"/>
<dbReference type="STRING" id="1179773.BN6_29900"/>
<keyword evidence="3" id="KW-1185">Reference proteome</keyword>
<dbReference type="Pfam" id="PF19614">
    <property type="entry name" value="DUF6119"/>
    <property type="match status" value="1"/>
</dbReference>
<dbReference type="AlphaFoldDB" id="K0JY82"/>
<proteinExistence type="predicted"/>
<dbReference type="InterPro" id="IPR026487">
    <property type="entry name" value="CHP04141"/>
</dbReference>
<protein>
    <submittedName>
        <fullName evidence="2">Uncharacterized protein</fullName>
    </submittedName>
</protein>
<dbReference type="OrthoDB" id="3323334at2"/>
<dbReference type="Proteomes" id="UP000006281">
    <property type="component" value="Chromosome"/>
</dbReference>
<evidence type="ECO:0000313" key="2">
    <source>
        <dbReference type="EMBL" id="CCH30297.1"/>
    </source>
</evidence>
<dbReference type="EMBL" id="HE804045">
    <property type="protein sequence ID" value="CCH30297.1"/>
    <property type="molecule type" value="Genomic_DNA"/>
</dbReference>
<feature type="region of interest" description="Disordered" evidence="1">
    <location>
        <begin position="273"/>
        <end position="295"/>
    </location>
</feature>
<dbReference type="PATRIC" id="fig|1179773.3.peg.2984"/>
<name>K0JY82_SACES</name>
<organism evidence="2 3">
    <name type="scientific">Saccharothrix espanaensis (strain ATCC 51144 / DSM 44229 / JCM 9112 / NBRC 15066 / NRRL 15764)</name>
    <dbReference type="NCBI Taxonomy" id="1179773"/>
    <lineage>
        <taxon>Bacteria</taxon>
        <taxon>Bacillati</taxon>
        <taxon>Actinomycetota</taxon>
        <taxon>Actinomycetes</taxon>
        <taxon>Pseudonocardiales</taxon>
        <taxon>Pseudonocardiaceae</taxon>
        <taxon>Saccharothrix</taxon>
    </lineage>
</organism>
<sequence length="295" mass="32474">MDRSFGIDFAVRVVDDDAIRQLTRWALRSKARVDRNIVPGGQGLWAFGLREHAELVKELVAKARADLAVSLTHLRPKSHRPNPGPGLECRDGLRLPLGVEGAGLVADLREINRVLAEFPVVPALEPLQWVRRVPACDPRRDDLERAVAHLLADADADVACGEIGISYPAKYFEGPDVHRYRGSLNATAVDTSELMLDTIGDVLRPIPAEERLRALRAGHIDGYYENDESRSDGMSALQWIAAEVDLEGTRHILLDGSDSRSATNTCAMSTGWCAGHSTARHRGRPPRRRPPGPVR</sequence>
<feature type="compositionally biased region" description="Basic residues" evidence="1">
    <location>
        <begin position="278"/>
        <end position="295"/>
    </location>
</feature>
<accession>K0JY82</accession>
<gene>
    <name evidence="2" type="ordered locus">BN6_29900</name>
</gene>
<dbReference type="KEGG" id="sesp:BN6_29900"/>
<dbReference type="RefSeq" id="WP_015100409.1">
    <property type="nucleotide sequence ID" value="NC_019673.1"/>
</dbReference>
<evidence type="ECO:0000256" key="1">
    <source>
        <dbReference type="SAM" id="MobiDB-lite"/>
    </source>
</evidence>
<reference evidence="2 3" key="1">
    <citation type="journal article" date="2012" name="BMC Genomics">
        <title>Complete genome sequence of Saccharothrix espanaensis DSM 44229T and comparison to the other completely sequenced Pseudonocardiaceae.</title>
        <authorList>
            <person name="Strobel T."/>
            <person name="Al-Dilaimi A."/>
            <person name="Blom J."/>
            <person name="Gessner A."/>
            <person name="Kalinowski J."/>
            <person name="Luzhetska M."/>
            <person name="Puhler A."/>
            <person name="Szczepanowski R."/>
            <person name="Bechthold A."/>
            <person name="Ruckert C."/>
        </authorList>
    </citation>
    <scope>NUCLEOTIDE SEQUENCE [LARGE SCALE GENOMIC DNA]</scope>
    <source>
        <strain evidence="3">ATCC 51144 / DSM 44229 / JCM 9112 / NBRC 15066 / NRRL 15764</strain>
    </source>
</reference>
<evidence type="ECO:0000313" key="3">
    <source>
        <dbReference type="Proteomes" id="UP000006281"/>
    </source>
</evidence>
<dbReference type="BioCyc" id="SESP1179773:BN6_RS14530-MONOMER"/>
<dbReference type="NCBIfam" id="TIGR04141">
    <property type="entry name" value="TIGR04141 family sporadically distributed protein"/>
    <property type="match status" value="1"/>
</dbReference>